<dbReference type="Proteomes" id="UP000077177">
    <property type="component" value="Chromosome"/>
</dbReference>
<accession>A0A172TW45</accession>
<evidence type="ECO:0008006" key="4">
    <source>
        <dbReference type="Google" id="ProtNLM"/>
    </source>
</evidence>
<evidence type="ECO:0000256" key="1">
    <source>
        <dbReference type="SAM" id="SignalP"/>
    </source>
</evidence>
<name>A0A172TW45_9BACT</name>
<gene>
    <name evidence="2" type="ORF">SY85_13095</name>
</gene>
<feature type="signal peptide" evidence="1">
    <location>
        <begin position="1"/>
        <end position="22"/>
    </location>
</feature>
<evidence type="ECO:0000313" key="3">
    <source>
        <dbReference type="Proteomes" id="UP000077177"/>
    </source>
</evidence>
<keyword evidence="1" id="KW-0732">Signal</keyword>
<dbReference type="RefSeq" id="WP_066405195.1">
    <property type="nucleotide sequence ID" value="NZ_CP011390.1"/>
</dbReference>
<organism evidence="2 3">
    <name type="scientific">Flavisolibacter tropicus</name>
    <dbReference type="NCBI Taxonomy" id="1492898"/>
    <lineage>
        <taxon>Bacteria</taxon>
        <taxon>Pseudomonadati</taxon>
        <taxon>Bacteroidota</taxon>
        <taxon>Chitinophagia</taxon>
        <taxon>Chitinophagales</taxon>
        <taxon>Chitinophagaceae</taxon>
        <taxon>Flavisolibacter</taxon>
    </lineage>
</organism>
<feature type="chain" id="PRO_5008001273" description="YD repeat-containing protein" evidence="1">
    <location>
        <begin position="23"/>
        <end position="275"/>
    </location>
</feature>
<proteinExistence type="predicted"/>
<sequence length="275" mass="32405">MKTLLTAIFLPLICLTVNSCSGQENHKHIGLNVYYTLIDSIENPTAKAYKISVEHYNTDSNLIYQEVYASPAEYPQEKWGLLLSTTQLFYEDKRLVKEETQDRGAFQQTPTEKSVRTYSYNGERLQETAVNGNPHERYEYNREGRLTVLTLLYTGRKDFEHYSYTKGGQKDSVRQYLNNQLIAINTFRYDPSQRLIGRINFNQHGDTVFHEVLVRDADGNITERKWKGQGSRGGTNASNYFWYWEKYFYNDKGQKIKMEYYDLGRLAGRYEYRWE</sequence>
<evidence type="ECO:0000313" key="2">
    <source>
        <dbReference type="EMBL" id="ANE51309.1"/>
    </source>
</evidence>
<keyword evidence="3" id="KW-1185">Reference proteome</keyword>
<reference evidence="2 3" key="2">
    <citation type="journal article" date="2016" name="Int. J. Syst. Evol. Microbiol.">
        <title>Flavisolibacter tropicus sp. nov., isolated from tropical soil.</title>
        <authorList>
            <person name="Lee J.J."/>
            <person name="Kang M.S."/>
            <person name="Kim G.S."/>
            <person name="Lee C.S."/>
            <person name="Lim S."/>
            <person name="Lee J."/>
            <person name="Roh S.H."/>
            <person name="Kang H."/>
            <person name="Ha J.M."/>
            <person name="Bae S."/>
            <person name="Jung H.Y."/>
            <person name="Kim M.K."/>
        </authorList>
    </citation>
    <scope>NUCLEOTIDE SEQUENCE [LARGE SCALE GENOMIC DNA]</scope>
    <source>
        <strain evidence="2 3">LCS9</strain>
    </source>
</reference>
<protein>
    <recommendedName>
        <fullName evidence="4">YD repeat-containing protein</fullName>
    </recommendedName>
</protein>
<reference evidence="3" key="1">
    <citation type="submission" date="2015-01" db="EMBL/GenBank/DDBJ databases">
        <title>Flavisolibacter sp./LCS9/ whole genome sequencing.</title>
        <authorList>
            <person name="Kim M.K."/>
            <person name="Srinivasan S."/>
            <person name="Lee J.-J."/>
        </authorList>
    </citation>
    <scope>NUCLEOTIDE SEQUENCE [LARGE SCALE GENOMIC DNA]</scope>
    <source>
        <strain evidence="3">LCS9</strain>
    </source>
</reference>
<dbReference type="EMBL" id="CP011390">
    <property type="protein sequence ID" value="ANE51309.1"/>
    <property type="molecule type" value="Genomic_DNA"/>
</dbReference>
<dbReference type="KEGG" id="fla:SY85_13095"/>
<dbReference type="STRING" id="1492898.SY85_13095"/>
<dbReference type="AlphaFoldDB" id="A0A172TW45"/>